<dbReference type="AlphaFoldDB" id="A0A5D0N0M4"/>
<dbReference type="EMBL" id="VSFG01000017">
    <property type="protein sequence ID" value="TYB37997.1"/>
    <property type="molecule type" value="Genomic_DNA"/>
</dbReference>
<feature type="domain" description="Low molecular weight protein antigen 6 PH" evidence="2">
    <location>
        <begin position="68"/>
        <end position="143"/>
    </location>
</feature>
<gene>
    <name evidence="3" type="ORF">FXF69_41730</name>
</gene>
<accession>A0A5D0N0M4</accession>
<keyword evidence="4" id="KW-1185">Reference proteome</keyword>
<keyword evidence="1" id="KW-1133">Transmembrane helix</keyword>
<organism evidence="3 4">
    <name type="scientific">Actinomadura chibensis</name>
    <dbReference type="NCBI Taxonomy" id="392828"/>
    <lineage>
        <taxon>Bacteria</taxon>
        <taxon>Bacillati</taxon>
        <taxon>Actinomycetota</taxon>
        <taxon>Actinomycetes</taxon>
        <taxon>Streptosporangiales</taxon>
        <taxon>Thermomonosporaceae</taxon>
        <taxon>Actinomadura</taxon>
    </lineage>
</organism>
<keyword evidence="1" id="KW-0472">Membrane</keyword>
<evidence type="ECO:0000313" key="4">
    <source>
        <dbReference type="Proteomes" id="UP000323380"/>
    </source>
</evidence>
<protein>
    <submittedName>
        <fullName evidence="3">PH domain-containing protein</fullName>
    </submittedName>
</protein>
<feature type="transmembrane region" description="Helical" evidence="1">
    <location>
        <begin position="45"/>
        <end position="61"/>
    </location>
</feature>
<dbReference type="STRING" id="1220554.GCA_001552135_02765"/>
<feature type="transmembrane region" description="Helical" evidence="1">
    <location>
        <begin position="21"/>
        <end position="39"/>
    </location>
</feature>
<dbReference type="RefSeq" id="WP_067890369.1">
    <property type="nucleotide sequence ID" value="NZ_VSFG01000017.1"/>
</dbReference>
<comment type="caution">
    <text evidence="3">The sequence shown here is derived from an EMBL/GenBank/DDBJ whole genome shotgun (WGS) entry which is preliminary data.</text>
</comment>
<sequence length="148" mass="16334">MRGETDMDGQRGRRWRVPPGHVAVKCAGAAAVTALIVLYSHDPQFLFLAVAAAVGLNALALRDLVAPVRLAADPAGVTVVTGYAGRRRVPWDEVSAIRVDERRRLLLHTRMLEIETTDDLHLLSAFDLGEDVHDVADELYRIRSRTRG</sequence>
<evidence type="ECO:0000259" key="2">
    <source>
        <dbReference type="Pfam" id="PF10756"/>
    </source>
</evidence>
<name>A0A5D0N0M4_9ACTN</name>
<dbReference type="Proteomes" id="UP000323380">
    <property type="component" value="Unassembled WGS sequence"/>
</dbReference>
<reference evidence="3 4" key="1">
    <citation type="submission" date="2019-08" db="EMBL/GenBank/DDBJ databases">
        <title>Actinomadura sp. nov. CYP1-5 isolated from mountain soil.</title>
        <authorList>
            <person name="Songsumanus A."/>
            <person name="Kuncharoen N."/>
            <person name="Kudo T."/>
            <person name="Yuki M."/>
            <person name="Igarashi Y."/>
            <person name="Tanasupawat S."/>
        </authorList>
    </citation>
    <scope>NUCLEOTIDE SEQUENCE [LARGE SCALE GENOMIC DNA]</scope>
    <source>
        <strain evidence="3 4">JCM 14158</strain>
    </source>
</reference>
<evidence type="ECO:0000256" key="1">
    <source>
        <dbReference type="SAM" id="Phobius"/>
    </source>
</evidence>
<dbReference type="Pfam" id="PF10756">
    <property type="entry name" value="bPH_6"/>
    <property type="match status" value="1"/>
</dbReference>
<proteinExistence type="predicted"/>
<evidence type="ECO:0000313" key="3">
    <source>
        <dbReference type="EMBL" id="TYB37997.1"/>
    </source>
</evidence>
<keyword evidence="1" id="KW-0812">Transmembrane</keyword>
<dbReference type="InterPro" id="IPR019692">
    <property type="entry name" value="CFP-6_PH"/>
</dbReference>